<organism evidence="8 9">
    <name type="scientific">Eremothecium sinecaudum</name>
    <dbReference type="NCBI Taxonomy" id="45286"/>
    <lineage>
        <taxon>Eukaryota</taxon>
        <taxon>Fungi</taxon>
        <taxon>Dikarya</taxon>
        <taxon>Ascomycota</taxon>
        <taxon>Saccharomycotina</taxon>
        <taxon>Saccharomycetes</taxon>
        <taxon>Saccharomycetales</taxon>
        <taxon>Saccharomycetaceae</taxon>
        <taxon>Eremothecium</taxon>
    </lineage>
</organism>
<keyword evidence="3" id="KW-0698">rRNA processing</keyword>
<proteinExistence type="inferred from homology"/>
<evidence type="ECO:0000313" key="8">
    <source>
        <dbReference type="EMBL" id="AMD21944.1"/>
    </source>
</evidence>
<dbReference type="GO" id="GO:0003723">
    <property type="term" value="F:RNA binding"/>
    <property type="evidence" value="ECO:0007669"/>
    <property type="project" value="TreeGrafter"/>
</dbReference>
<protein>
    <submittedName>
        <fullName evidence="8">HFR089Cp</fullName>
    </submittedName>
</protein>
<evidence type="ECO:0000313" key="9">
    <source>
        <dbReference type="Proteomes" id="UP000243052"/>
    </source>
</evidence>
<comment type="subcellular location">
    <subcellularLocation>
        <location evidence="1">Nucleus</location>
    </subcellularLocation>
</comment>
<comment type="similarity">
    <text evidence="2">Belongs to the RNase PH family.</text>
</comment>
<dbReference type="GO" id="GO:0016075">
    <property type="term" value="P:rRNA catabolic process"/>
    <property type="evidence" value="ECO:0007669"/>
    <property type="project" value="TreeGrafter"/>
</dbReference>
<evidence type="ECO:0000256" key="4">
    <source>
        <dbReference type="ARBA" id="ARBA00022835"/>
    </source>
</evidence>
<dbReference type="PANTHER" id="PTHR11953:SF1">
    <property type="entry name" value="EXOSOME COMPLEX COMPONENT RRP46"/>
    <property type="match status" value="1"/>
</dbReference>
<dbReference type="GO" id="GO:0005730">
    <property type="term" value="C:nucleolus"/>
    <property type="evidence" value="ECO:0007669"/>
    <property type="project" value="UniProtKB-SubCell"/>
</dbReference>
<dbReference type="STRING" id="45286.A0A0X8HUV0"/>
<evidence type="ECO:0000256" key="3">
    <source>
        <dbReference type="ARBA" id="ARBA00022552"/>
    </source>
</evidence>
<keyword evidence="9" id="KW-1185">Reference proteome</keyword>
<dbReference type="InterPro" id="IPR027408">
    <property type="entry name" value="PNPase/RNase_PH_dom_sf"/>
</dbReference>
<dbReference type="SUPFAM" id="SSF55666">
    <property type="entry name" value="Ribonuclease PH domain 2-like"/>
    <property type="match status" value="1"/>
</dbReference>
<dbReference type="GO" id="GO:0000467">
    <property type="term" value="P:exonucleolytic trimming to generate mature 3'-end of 5.8S rRNA from tricistronic rRNA transcript (SSU-rRNA, 5.8S rRNA, LSU-rRNA)"/>
    <property type="evidence" value="ECO:0007669"/>
    <property type="project" value="UniProtKB-ARBA"/>
</dbReference>
<name>A0A0X8HUV0_9SACH</name>
<dbReference type="InterPro" id="IPR015847">
    <property type="entry name" value="ExoRNase_PH_dom2"/>
</dbReference>
<dbReference type="AlphaFoldDB" id="A0A0X8HUV0"/>
<keyword evidence="5" id="KW-0539">Nucleus</keyword>
<dbReference type="EMBL" id="CP014246">
    <property type="protein sequence ID" value="AMD21944.1"/>
    <property type="molecule type" value="Genomic_DNA"/>
</dbReference>
<reference evidence="8 9" key="1">
    <citation type="submission" date="2016-01" db="EMBL/GenBank/DDBJ databases">
        <title>Genome sequence of the yeast Holleya sinecauda.</title>
        <authorList>
            <person name="Dietrich F.S."/>
        </authorList>
    </citation>
    <scope>NUCLEOTIDE SEQUENCE [LARGE SCALE GENOMIC DNA]</scope>
    <source>
        <strain evidence="8 9">ATCC 58844</strain>
    </source>
</reference>
<evidence type="ECO:0000256" key="2">
    <source>
        <dbReference type="ARBA" id="ARBA00006678"/>
    </source>
</evidence>
<accession>A0A0X8HUV0</accession>
<feature type="domain" description="Exoribonuclease phosphorolytic" evidence="6">
    <location>
        <begin position="3"/>
        <end position="119"/>
    </location>
</feature>
<keyword evidence="4" id="KW-0271">Exosome</keyword>
<evidence type="ECO:0000259" key="7">
    <source>
        <dbReference type="Pfam" id="PF03725"/>
    </source>
</evidence>
<dbReference type="GeneID" id="28725266"/>
<gene>
    <name evidence="8" type="ORF">AW171_hschr63941</name>
</gene>
<dbReference type="GO" id="GO:0000177">
    <property type="term" value="C:cytoplasmic exosome (RNase complex)"/>
    <property type="evidence" value="ECO:0007669"/>
    <property type="project" value="TreeGrafter"/>
</dbReference>
<evidence type="ECO:0000256" key="1">
    <source>
        <dbReference type="ARBA" id="ARBA00004123"/>
    </source>
</evidence>
<dbReference type="Gene3D" id="3.30.230.70">
    <property type="entry name" value="GHMP Kinase, N-terminal domain"/>
    <property type="match status" value="1"/>
</dbReference>
<dbReference type="InterPro" id="IPR036345">
    <property type="entry name" value="ExoRNase_PH_dom2_sf"/>
</dbReference>
<dbReference type="PANTHER" id="PTHR11953">
    <property type="entry name" value="EXOSOME COMPLEX COMPONENT"/>
    <property type="match status" value="1"/>
</dbReference>
<dbReference type="GO" id="GO:0000176">
    <property type="term" value="C:nuclear exosome (RNase complex)"/>
    <property type="evidence" value="ECO:0007669"/>
    <property type="project" value="UniProtKB-ARBA"/>
</dbReference>
<sequence>MSMSVLDHVDGSAQYDTSTVSVLCSVTGPIEPKARQEISQHISLEIIVRPVTGPPCNREKFLEDKIRSVIMPVVEAHLHPRQLCQITFQVLKSVGHHEHLELAASLNAAYLALIDAAIPLKASFSAVSIAVNAAGENFVNPDTTQLESATSVFTIAFQVESDSISLLLLDSSGSFTEKVMFHVLELAEQECVKQSKYFRGSIKTKIEKDFIWKQR</sequence>
<dbReference type="Pfam" id="PF03725">
    <property type="entry name" value="RNase_PH_C"/>
    <property type="match status" value="1"/>
</dbReference>
<dbReference type="OrthoDB" id="27298at2759"/>
<dbReference type="GO" id="GO:0071028">
    <property type="term" value="P:nuclear mRNA surveillance"/>
    <property type="evidence" value="ECO:0007669"/>
    <property type="project" value="TreeGrafter"/>
</dbReference>
<dbReference type="Proteomes" id="UP000243052">
    <property type="component" value="Chromosome vi"/>
</dbReference>
<evidence type="ECO:0000259" key="6">
    <source>
        <dbReference type="Pfam" id="PF01138"/>
    </source>
</evidence>
<evidence type="ECO:0000256" key="5">
    <source>
        <dbReference type="ARBA" id="ARBA00023242"/>
    </source>
</evidence>
<dbReference type="RefSeq" id="XP_017988940.1">
    <property type="nucleotide sequence ID" value="XM_018133451.1"/>
</dbReference>
<feature type="domain" description="Exoribonuclease phosphorolytic" evidence="7">
    <location>
        <begin position="125"/>
        <end position="189"/>
    </location>
</feature>
<dbReference type="SUPFAM" id="SSF54211">
    <property type="entry name" value="Ribosomal protein S5 domain 2-like"/>
    <property type="match status" value="1"/>
</dbReference>
<dbReference type="Pfam" id="PF01138">
    <property type="entry name" value="RNase_PH"/>
    <property type="match status" value="1"/>
</dbReference>
<dbReference type="InterPro" id="IPR050080">
    <property type="entry name" value="RNase_PH"/>
</dbReference>
<dbReference type="GO" id="GO:0034475">
    <property type="term" value="P:U4 snRNA 3'-end processing"/>
    <property type="evidence" value="ECO:0007669"/>
    <property type="project" value="TreeGrafter"/>
</dbReference>
<dbReference type="GO" id="GO:0071051">
    <property type="term" value="P:poly(A)-dependent snoRNA 3'-end processing"/>
    <property type="evidence" value="ECO:0007669"/>
    <property type="project" value="TreeGrafter"/>
</dbReference>
<dbReference type="GO" id="GO:0071038">
    <property type="term" value="P:TRAMP-dependent tRNA surveillance pathway"/>
    <property type="evidence" value="ECO:0007669"/>
    <property type="project" value="UniProtKB-ARBA"/>
</dbReference>
<dbReference type="InterPro" id="IPR001247">
    <property type="entry name" value="ExoRNase_PH_dom1"/>
</dbReference>
<dbReference type="InterPro" id="IPR020568">
    <property type="entry name" value="Ribosomal_Su5_D2-typ_SF"/>
</dbReference>